<dbReference type="SUPFAM" id="SSF55315">
    <property type="entry name" value="L30e-like"/>
    <property type="match status" value="1"/>
</dbReference>
<accession>A0A267HQ35</accession>
<dbReference type="OrthoDB" id="9794863at2"/>
<protein>
    <submittedName>
        <fullName evidence="2">50S ribosomal protein L7</fullName>
    </submittedName>
</protein>
<proteinExistence type="predicted"/>
<keyword evidence="2" id="KW-0687">Ribonucleoprotein</keyword>
<comment type="caution">
    <text evidence="2">The sequence shown here is derived from an EMBL/GenBank/DDBJ whole genome shotgun (WGS) entry which is preliminary data.</text>
</comment>
<keyword evidence="3" id="KW-1185">Reference proteome</keyword>
<dbReference type="Gene3D" id="3.30.1330.30">
    <property type="match status" value="1"/>
</dbReference>
<sequence>MDKNKVLNMLGLAMRAGKLVTGEELTLKEIRRNKARLVLIATDAGKNTHKNISDKCTYYKIPYNDRLTALEIGGAIGKPRMVIGILDAGFAKKIGELIQG</sequence>
<feature type="domain" description="Ribosomal protein eL8/eL30/eS12/Gadd45" evidence="1">
    <location>
        <begin position="5"/>
        <end position="86"/>
    </location>
</feature>
<evidence type="ECO:0000259" key="1">
    <source>
        <dbReference type="Pfam" id="PF01248"/>
    </source>
</evidence>
<keyword evidence="2" id="KW-0689">Ribosomal protein</keyword>
<dbReference type="Proteomes" id="UP000216797">
    <property type="component" value="Unassembled WGS sequence"/>
</dbReference>
<dbReference type="InterPro" id="IPR004038">
    <property type="entry name" value="Ribosomal_eL8/eL30/eS12/Gad45"/>
</dbReference>
<evidence type="ECO:0000313" key="3">
    <source>
        <dbReference type="Proteomes" id="UP000216797"/>
    </source>
</evidence>
<name>A0A267HQ35_9ENTE</name>
<gene>
    <name evidence="2" type="ORF">AKL21_08150</name>
</gene>
<evidence type="ECO:0000313" key="2">
    <source>
        <dbReference type="EMBL" id="PAB00454.1"/>
    </source>
</evidence>
<organism evidence="2 3">
    <name type="scientific">Enterococcus canintestini</name>
    <dbReference type="NCBI Taxonomy" id="317010"/>
    <lineage>
        <taxon>Bacteria</taxon>
        <taxon>Bacillati</taxon>
        <taxon>Bacillota</taxon>
        <taxon>Bacilli</taxon>
        <taxon>Lactobacillales</taxon>
        <taxon>Enterococcaceae</taxon>
        <taxon>Enterococcus</taxon>
    </lineage>
</organism>
<dbReference type="AlphaFoldDB" id="A0A267HQ35"/>
<dbReference type="RefSeq" id="WP_071864715.1">
    <property type="nucleotide sequence ID" value="NZ_JBHLVQ010000012.1"/>
</dbReference>
<dbReference type="NCBIfam" id="NF005585">
    <property type="entry name" value="PRK07283.1"/>
    <property type="match status" value="1"/>
</dbReference>
<dbReference type="Pfam" id="PF01248">
    <property type="entry name" value="Ribosomal_L7Ae"/>
    <property type="match status" value="1"/>
</dbReference>
<dbReference type="EMBL" id="LHUG01000006">
    <property type="protein sequence ID" value="PAB00454.1"/>
    <property type="molecule type" value="Genomic_DNA"/>
</dbReference>
<reference evidence="2 3" key="1">
    <citation type="submission" date="2015-08" db="EMBL/GenBank/DDBJ databases">
        <title>Enterococcus genome sequence.</title>
        <authorList>
            <person name="Acedo J.Z."/>
            <person name="Vederas J.C."/>
        </authorList>
    </citation>
    <scope>NUCLEOTIDE SEQUENCE [LARGE SCALE GENOMIC DNA]</scope>
    <source>
        <strain evidence="2 3">49</strain>
    </source>
</reference>
<dbReference type="GO" id="GO:0005840">
    <property type="term" value="C:ribosome"/>
    <property type="evidence" value="ECO:0007669"/>
    <property type="project" value="UniProtKB-KW"/>
</dbReference>
<dbReference type="InterPro" id="IPR029064">
    <property type="entry name" value="Ribosomal_eL30-like_sf"/>
</dbReference>